<gene>
    <name evidence="24" type="ORF">DO021_04920</name>
    <name evidence="23" type="ORF">EYB58_01185</name>
</gene>
<keyword evidence="16" id="KW-0198">Cysteine biosynthesis</keyword>
<dbReference type="PROSITE" id="PS00901">
    <property type="entry name" value="CYS_SYNTHASE"/>
    <property type="match status" value="1"/>
</dbReference>
<keyword evidence="14 18" id="KW-0663">Pyridoxal phosphate</keyword>
<feature type="binding site" evidence="18">
    <location>
        <position position="258"/>
    </location>
    <ligand>
        <name>pyridoxal 5'-phosphate</name>
        <dbReference type="ChEBI" id="CHEBI:597326"/>
    </ligand>
</feature>
<evidence type="ECO:0000256" key="15">
    <source>
        <dbReference type="ARBA" id="ARBA00023146"/>
    </source>
</evidence>
<dbReference type="GO" id="GO:0006418">
    <property type="term" value="P:tRNA aminoacylation for protein translation"/>
    <property type="evidence" value="ECO:0007669"/>
    <property type="project" value="InterPro"/>
</dbReference>
<dbReference type="PANTHER" id="PTHR10314">
    <property type="entry name" value="CYSTATHIONINE BETA-SYNTHASE"/>
    <property type="match status" value="1"/>
</dbReference>
<dbReference type="Pfam" id="PF01406">
    <property type="entry name" value="tRNA-synt_1e"/>
    <property type="match status" value="1"/>
</dbReference>
<dbReference type="Pfam" id="PF00291">
    <property type="entry name" value="PALP"/>
    <property type="match status" value="1"/>
</dbReference>
<dbReference type="Proteomes" id="UP000248798">
    <property type="component" value="Unassembled WGS sequence"/>
</dbReference>
<dbReference type="CDD" id="cd01561">
    <property type="entry name" value="CBS_like"/>
    <property type="match status" value="1"/>
</dbReference>
<dbReference type="Pfam" id="PF23493">
    <property type="entry name" value="CysS_C"/>
    <property type="match status" value="1"/>
</dbReference>
<dbReference type="GO" id="GO:0030170">
    <property type="term" value="F:pyridoxal phosphate binding"/>
    <property type="evidence" value="ECO:0007669"/>
    <property type="project" value="InterPro"/>
</dbReference>
<feature type="binding site" evidence="18">
    <location>
        <position position="72"/>
    </location>
    <ligand>
        <name>pyridoxal 5'-phosphate</name>
        <dbReference type="ChEBI" id="CHEBI:597326"/>
    </ligand>
</feature>
<dbReference type="InterPro" id="IPR000634">
    <property type="entry name" value="Ser/Thr_deHydtase_PyrdxlP-BS"/>
</dbReference>
<keyword evidence="26" id="KW-1185">Reference proteome</keyword>
<dbReference type="FunFam" id="3.40.50.1100:FF:000006">
    <property type="entry name" value="Cysteine synthase"/>
    <property type="match status" value="1"/>
</dbReference>
<evidence type="ECO:0000256" key="9">
    <source>
        <dbReference type="ARBA" id="ARBA00022679"/>
    </source>
</evidence>
<dbReference type="Gene3D" id="3.40.50.620">
    <property type="entry name" value="HUPs"/>
    <property type="match status" value="1"/>
</dbReference>
<dbReference type="PROSITE" id="PS00165">
    <property type="entry name" value="DEHYDRATASE_SER_THR"/>
    <property type="match status" value="1"/>
</dbReference>
<keyword evidence="9 23" id="KW-0808">Transferase</keyword>
<feature type="modified residue" description="N6-(pyridoxal phosphate)lysine" evidence="19">
    <location>
        <position position="42"/>
    </location>
</feature>
<dbReference type="SUPFAM" id="SSF53686">
    <property type="entry name" value="Tryptophan synthase beta subunit-like PLP-dependent enzymes"/>
    <property type="match status" value="1"/>
</dbReference>
<comment type="similarity">
    <text evidence="4">Belongs to the cysteine synthase/cystathionine beta-synthase family.</text>
</comment>
<evidence type="ECO:0000256" key="6">
    <source>
        <dbReference type="ARBA" id="ARBA00012681"/>
    </source>
</evidence>
<keyword evidence="13" id="KW-0067">ATP-binding</keyword>
<dbReference type="GO" id="GO:0006535">
    <property type="term" value="P:cysteine biosynthetic process from serine"/>
    <property type="evidence" value="ECO:0007669"/>
    <property type="project" value="InterPro"/>
</dbReference>
<comment type="pathway">
    <text evidence="3">Amino-acid biosynthesis; L-cysteine biosynthesis; L-cysteine from L-serine: step 2/2.</text>
</comment>
<dbReference type="EMBL" id="CP036313">
    <property type="protein sequence ID" value="QBH15481.1"/>
    <property type="molecule type" value="Genomic_DNA"/>
</dbReference>
<dbReference type="OrthoDB" id="9815130at2"/>
<dbReference type="RefSeq" id="WP_111954298.1">
    <property type="nucleotide sequence ID" value="NZ_CP036313.1"/>
</dbReference>
<dbReference type="EMBL" id="QLNI01000007">
    <property type="protein sequence ID" value="RAM03204.1"/>
    <property type="molecule type" value="Genomic_DNA"/>
</dbReference>
<dbReference type="InterPro" id="IPR001216">
    <property type="entry name" value="P-phosphate_BS"/>
</dbReference>
<dbReference type="InterPro" id="IPR001926">
    <property type="entry name" value="TrpB-like_PALP"/>
</dbReference>
<evidence type="ECO:0000259" key="21">
    <source>
        <dbReference type="Pfam" id="PF01406"/>
    </source>
</evidence>
<evidence type="ECO:0000256" key="11">
    <source>
        <dbReference type="ARBA" id="ARBA00022741"/>
    </source>
</evidence>
<dbReference type="PRINTS" id="PR00983">
    <property type="entry name" value="TRNASYNTHCYS"/>
</dbReference>
<dbReference type="InterPro" id="IPR050214">
    <property type="entry name" value="Cys_Synth/Cystath_Beta-Synth"/>
</dbReference>
<dbReference type="InterPro" id="IPR014729">
    <property type="entry name" value="Rossmann-like_a/b/a_fold"/>
</dbReference>
<keyword evidence="12" id="KW-0862">Zinc</keyword>
<organism evidence="24 25">
    <name type="scientific">Desulfobacter hydrogenophilus</name>
    <dbReference type="NCBI Taxonomy" id="2291"/>
    <lineage>
        <taxon>Bacteria</taxon>
        <taxon>Pseudomonadati</taxon>
        <taxon>Thermodesulfobacteriota</taxon>
        <taxon>Desulfobacteria</taxon>
        <taxon>Desulfobacterales</taxon>
        <taxon>Desulfobacteraceae</taxon>
        <taxon>Desulfobacter</taxon>
    </lineage>
</organism>
<feature type="domain" description="tRNA synthetases class I catalytic" evidence="21">
    <location>
        <begin position="318"/>
        <end position="617"/>
    </location>
</feature>
<dbReference type="GO" id="GO:0046872">
    <property type="term" value="F:metal ion binding"/>
    <property type="evidence" value="ECO:0007669"/>
    <property type="project" value="UniProtKB-KW"/>
</dbReference>
<dbReference type="InterPro" id="IPR032678">
    <property type="entry name" value="tRNA-synt_1_cat_dom"/>
</dbReference>
<keyword evidence="8" id="KW-0028">Amino-acid biosynthesis</keyword>
<dbReference type="InterPro" id="IPR036052">
    <property type="entry name" value="TrpB-like_PALP_sf"/>
</dbReference>
<dbReference type="SUPFAM" id="SSF52374">
    <property type="entry name" value="Nucleotidylyl transferase"/>
    <property type="match status" value="1"/>
</dbReference>
<dbReference type="UniPathway" id="UPA00136">
    <property type="reaction ID" value="UER00200"/>
</dbReference>
<sequence length="758" mass="84713">MYASIIDSIGNTPLVKIQTLNPVPGVTILAKLEYMNPGGSIKDRAALYMISQAEKDGELTPEKTVIEATSGNTGIGLAMICAVKGYKLALAMSESASEERKKILKARGARIILTPRHLGSDGAIEEAYRLAREYPDKYFLTDQYNNDANWKAHYHTTGPEIMAQTNGQVDAVVAAVGTSGTLMGLSRYFKDQDHHARVICAEPYLGHGIQGLKNMKESYTPEIFDKTLLSESVHIDDETAFEAARQLAVKEGLFVGMSSGAAMAVALEQAKRLQNGVIVVIFPDSGERYLSTELFSVKKNIHFIVHNSLGGKKESLNPQGDKEVGVYTCGPTVHRRLDISHFRRHAFTDLLIRYLEYQDVKVRHIVNITDYDDKTIDGARQAKKTPQDFTQPFIDAFLADLSRLGMRQAQAYPRVSEHFNEMTDLTRKLLVNKHAYEKLHSVYFDLASVGDYGQLSRVDVNKIRVGSTVDLDEYEKNNPRDFTLLKRVTLSELKQGLGVKTEWGNVRPSLHLQCAAIASTFLGAEFDIHTGSRELMFPHHENEIAIAGAAGGSFARVWMHCHPVQYDGSLDADDVSSLTLDRLVDMGWDEKTIRFWLLSTHYRKSLLLSRKSLDDAKTVLSRINRCIESLYHVSGQSNEEEIQHITYDLRQGMMNAMASDLKIPVLVSGLLSGVKHINRMVVDGQVGPGGAERLLKCFKDMDTVLNILDFSRKVPYSSEVAALMVERDAARQQKDFKTADRIRKQLDEMSILVHDQKV</sequence>
<evidence type="ECO:0000256" key="16">
    <source>
        <dbReference type="ARBA" id="ARBA00023192"/>
    </source>
</evidence>
<dbReference type="Proteomes" id="UP000293902">
    <property type="component" value="Chromosome"/>
</dbReference>
<evidence type="ECO:0000313" key="26">
    <source>
        <dbReference type="Proteomes" id="UP000293902"/>
    </source>
</evidence>
<feature type="domain" description="Tryptophan synthase beta chain-like PALP" evidence="20">
    <location>
        <begin position="7"/>
        <end position="284"/>
    </location>
</feature>
<accession>A0A328FEX7</accession>
<comment type="subunit">
    <text evidence="5">Monomer.</text>
</comment>
<comment type="catalytic activity">
    <reaction evidence="17">
        <text>O-acetyl-L-serine + hydrogen sulfide = L-cysteine + acetate</text>
        <dbReference type="Rhea" id="RHEA:14829"/>
        <dbReference type="ChEBI" id="CHEBI:29919"/>
        <dbReference type="ChEBI" id="CHEBI:30089"/>
        <dbReference type="ChEBI" id="CHEBI:35235"/>
        <dbReference type="ChEBI" id="CHEBI:58340"/>
        <dbReference type="EC" id="2.5.1.47"/>
    </reaction>
</comment>
<evidence type="ECO:0000256" key="7">
    <source>
        <dbReference type="ARBA" id="ARBA00022598"/>
    </source>
</evidence>
<dbReference type="EC" id="2.5.1.47" evidence="6"/>
<dbReference type="Gene3D" id="3.40.50.1100">
    <property type="match status" value="2"/>
</dbReference>
<feature type="binding site" evidence="18">
    <location>
        <begin position="177"/>
        <end position="181"/>
    </location>
    <ligand>
        <name>pyridoxal 5'-phosphate</name>
        <dbReference type="ChEBI" id="CHEBI:597326"/>
    </ligand>
</feature>
<feature type="domain" description="Cysteinyl-tRNA ligase anticodon binding" evidence="22">
    <location>
        <begin position="717"/>
        <end position="757"/>
    </location>
</feature>
<protein>
    <recommendedName>
        <fullName evidence="6">cysteine synthase</fullName>
        <ecNumber evidence="6">2.5.1.47</ecNumber>
    </recommendedName>
</protein>
<dbReference type="InterPro" id="IPR005856">
    <property type="entry name" value="Cys_synth"/>
</dbReference>
<name>A0A328FEX7_9BACT</name>
<evidence type="ECO:0000259" key="20">
    <source>
        <dbReference type="Pfam" id="PF00291"/>
    </source>
</evidence>
<evidence type="ECO:0000256" key="12">
    <source>
        <dbReference type="ARBA" id="ARBA00022833"/>
    </source>
</evidence>
<keyword evidence="10" id="KW-0479">Metal-binding</keyword>
<dbReference type="InterPro" id="IPR024909">
    <property type="entry name" value="Cys-tRNA/MSH_ligase"/>
</dbReference>
<dbReference type="GO" id="GO:0004812">
    <property type="term" value="F:aminoacyl-tRNA ligase activity"/>
    <property type="evidence" value="ECO:0007669"/>
    <property type="project" value="UniProtKB-KW"/>
</dbReference>
<dbReference type="AlphaFoldDB" id="A0A328FEX7"/>
<evidence type="ECO:0000256" key="5">
    <source>
        <dbReference type="ARBA" id="ARBA00011245"/>
    </source>
</evidence>
<evidence type="ECO:0000256" key="13">
    <source>
        <dbReference type="ARBA" id="ARBA00022840"/>
    </source>
</evidence>
<comment type="cofactor">
    <cofactor evidence="1 18">
        <name>pyridoxal 5'-phosphate</name>
        <dbReference type="ChEBI" id="CHEBI:597326"/>
    </cofactor>
</comment>
<reference evidence="24 25" key="1">
    <citation type="submission" date="2018-06" db="EMBL/GenBank/DDBJ databases">
        <title>Complete Genome Sequence of Desulfobacter hydrogenophilus (DSM3380).</title>
        <authorList>
            <person name="Marietou A."/>
            <person name="Schreiber L."/>
            <person name="Marshall I."/>
            <person name="Jorgensen B."/>
        </authorList>
    </citation>
    <scope>NUCLEOTIDE SEQUENCE [LARGE SCALE GENOMIC DNA]</scope>
    <source>
        <strain evidence="24 25">DSM 3380</strain>
    </source>
</reference>
<reference evidence="23 26" key="2">
    <citation type="submission" date="2019-02" db="EMBL/GenBank/DDBJ databases">
        <title>Complete genome sequence of Desulfobacter hydrogenophilus AcRS1.</title>
        <authorList>
            <person name="Marietou A."/>
            <person name="Lund M.B."/>
            <person name="Marshall I.P.G."/>
            <person name="Schreiber L."/>
            <person name="Jorgensen B."/>
        </authorList>
    </citation>
    <scope>NUCLEOTIDE SEQUENCE [LARGE SCALE GENOMIC DNA]</scope>
    <source>
        <strain evidence="23 26">AcRS1</strain>
    </source>
</reference>
<keyword evidence="15" id="KW-0030">Aminoacyl-tRNA synthetase</keyword>
<dbReference type="NCBIfam" id="TIGR01136">
    <property type="entry name" value="cysKM"/>
    <property type="match status" value="1"/>
</dbReference>
<evidence type="ECO:0000256" key="10">
    <source>
        <dbReference type="ARBA" id="ARBA00022723"/>
    </source>
</evidence>
<evidence type="ECO:0000256" key="3">
    <source>
        <dbReference type="ARBA" id="ARBA00004962"/>
    </source>
</evidence>
<evidence type="ECO:0000256" key="2">
    <source>
        <dbReference type="ARBA" id="ARBA00001947"/>
    </source>
</evidence>
<evidence type="ECO:0000259" key="22">
    <source>
        <dbReference type="Pfam" id="PF23493"/>
    </source>
</evidence>
<evidence type="ECO:0000313" key="23">
    <source>
        <dbReference type="EMBL" id="QBH15481.1"/>
    </source>
</evidence>
<evidence type="ECO:0000256" key="4">
    <source>
        <dbReference type="ARBA" id="ARBA00007103"/>
    </source>
</evidence>
<evidence type="ECO:0000313" key="24">
    <source>
        <dbReference type="EMBL" id="RAM03204.1"/>
    </source>
</evidence>
<keyword evidence="11" id="KW-0547">Nucleotide-binding</keyword>
<evidence type="ECO:0000313" key="25">
    <source>
        <dbReference type="Proteomes" id="UP000248798"/>
    </source>
</evidence>
<evidence type="ECO:0000256" key="1">
    <source>
        <dbReference type="ARBA" id="ARBA00001933"/>
    </source>
</evidence>
<dbReference type="SUPFAM" id="SSF47323">
    <property type="entry name" value="Anticodon-binding domain of a subclass of class I aminoacyl-tRNA synthetases"/>
    <property type="match status" value="1"/>
</dbReference>
<keyword evidence="7 24" id="KW-0436">Ligase</keyword>
<evidence type="ECO:0000256" key="17">
    <source>
        <dbReference type="ARBA" id="ARBA00047931"/>
    </source>
</evidence>
<evidence type="ECO:0000256" key="18">
    <source>
        <dbReference type="PIRSR" id="PIRSR605856-50"/>
    </source>
</evidence>
<comment type="cofactor">
    <cofactor evidence="2">
        <name>Zn(2+)</name>
        <dbReference type="ChEBI" id="CHEBI:29105"/>
    </cofactor>
</comment>
<dbReference type="GO" id="GO:0004124">
    <property type="term" value="F:cysteine synthase activity"/>
    <property type="evidence" value="ECO:0007669"/>
    <property type="project" value="UniProtKB-EC"/>
</dbReference>
<evidence type="ECO:0000256" key="8">
    <source>
        <dbReference type="ARBA" id="ARBA00022605"/>
    </source>
</evidence>
<dbReference type="Gene3D" id="1.20.120.1910">
    <property type="entry name" value="Cysteine-tRNA ligase, C-terminal anti-codon recognition domain"/>
    <property type="match status" value="1"/>
</dbReference>
<evidence type="ECO:0000256" key="14">
    <source>
        <dbReference type="ARBA" id="ARBA00022898"/>
    </source>
</evidence>
<proteinExistence type="inferred from homology"/>
<dbReference type="GO" id="GO:0005524">
    <property type="term" value="F:ATP binding"/>
    <property type="evidence" value="ECO:0007669"/>
    <property type="project" value="UniProtKB-KW"/>
</dbReference>
<dbReference type="InterPro" id="IPR056411">
    <property type="entry name" value="CysS_C"/>
</dbReference>
<dbReference type="InterPro" id="IPR009080">
    <property type="entry name" value="tRNAsynth_Ia_anticodon-bd"/>
</dbReference>
<evidence type="ECO:0000256" key="19">
    <source>
        <dbReference type="PIRSR" id="PIRSR605856-51"/>
    </source>
</evidence>